<evidence type="ECO:0000256" key="2">
    <source>
        <dbReference type="ARBA" id="ARBA00022692"/>
    </source>
</evidence>
<name>A0A8J8GI05_9BACI</name>
<evidence type="ECO:0000256" key="5">
    <source>
        <dbReference type="SAM" id="Phobius"/>
    </source>
</evidence>
<dbReference type="EMBL" id="JABTTE010000013">
    <property type="protein sequence ID" value="NSL52138.1"/>
    <property type="molecule type" value="Genomic_DNA"/>
</dbReference>
<dbReference type="RefSeq" id="WP_173731344.1">
    <property type="nucleotide sequence ID" value="NZ_JABTTE010000013.1"/>
</dbReference>
<evidence type="ECO:0000256" key="3">
    <source>
        <dbReference type="ARBA" id="ARBA00022989"/>
    </source>
</evidence>
<sequence length="168" mass="18203">MKWMKGPIMSGVWTIVRIWLGIQWIEAGWHKVVDGFDASGFIQGAIGKAAGDHPAVSSWYAAFLENVALPNSGLFSFLVAWGELLVGIGLIIGCLTIPALLAGAFMNLNFLLAGTTSTNPVLYTVAIILLAAGSASYYYGVDRFLVPYMKEKFGKKRMKEETEGHATV</sequence>
<evidence type="ECO:0000313" key="6">
    <source>
        <dbReference type="EMBL" id="NSL52138.1"/>
    </source>
</evidence>
<keyword evidence="7" id="KW-1185">Reference proteome</keyword>
<keyword evidence="3 5" id="KW-1133">Transmembrane helix</keyword>
<keyword evidence="4 5" id="KW-0472">Membrane</keyword>
<keyword evidence="2 5" id="KW-0812">Transmembrane</keyword>
<feature type="transmembrane region" description="Helical" evidence="5">
    <location>
        <begin position="121"/>
        <end position="140"/>
    </location>
</feature>
<protein>
    <submittedName>
        <fullName evidence="6">DoxX family protein</fullName>
    </submittedName>
</protein>
<proteinExistence type="predicted"/>
<accession>A0A8J8GI05</accession>
<dbReference type="GO" id="GO:0016020">
    <property type="term" value="C:membrane"/>
    <property type="evidence" value="ECO:0007669"/>
    <property type="project" value="UniProtKB-SubCell"/>
</dbReference>
<dbReference type="PANTHER" id="PTHR39157">
    <property type="entry name" value="INTEGRAL MEMBRANE PROTEIN-RELATED"/>
    <property type="match status" value="1"/>
</dbReference>
<dbReference type="InterPro" id="IPR032808">
    <property type="entry name" value="DoxX"/>
</dbReference>
<dbReference type="Proteomes" id="UP000625804">
    <property type="component" value="Unassembled WGS sequence"/>
</dbReference>
<feature type="transmembrane region" description="Helical" evidence="5">
    <location>
        <begin position="74"/>
        <end position="101"/>
    </location>
</feature>
<reference evidence="6" key="1">
    <citation type="submission" date="2020-06" db="EMBL/GenBank/DDBJ databases">
        <title>A novel thermopfilic bacterium from Erzurum, Turkey.</title>
        <authorList>
            <person name="Adiguzel A."/>
            <person name="Ay H."/>
            <person name="Baltaci M.O."/>
        </authorList>
    </citation>
    <scope>NUCLEOTIDE SEQUENCE</scope>
    <source>
        <strain evidence="6">P2</strain>
    </source>
</reference>
<dbReference type="Pfam" id="PF07681">
    <property type="entry name" value="DoxX"/>
    <property type="match status" value="1"/>
</dbReference>
<evidence type="ECO:0000313" key="7">
    <source>
        <dbReference type="Proteomes" id="UP000625804"/>
    </source>
</evidence>
<evidence type="ECO:0000256" key="4">
    <source>
        <dbReference type="ARBA" id="ARBA00023136"/>
    </source>
</evidence>
<gene>
    <name evidence="6" type="ORF">HR057_10270</name>
</gene>
<organism evidence="6 7">
    <name type="scientific">Calidifontibacillus erzurumensis</name>
    <dbReference type="NCBI Taxonomy" id="2741433"/>
    <lineage>
        <taxon>Bacteria</taxon>
        <taxon>Bacillati</taxon>
        <taxon>Bacillota</taxon>
        <taxon>Bacilli</taxon>
        <taxon>Bacillales</taxon>
        <taxon>Bacillaceae</taxon>
        <taxon>Calidifontibacillus/Schinkia group</taxon>
        <taxon>Calidifontibacillus</taxon>
    </lineage>
</organism>
<dbReference type="PANTHER" id="PTHR39157:SF1">
    <property type="entry name" value="DOXX FAMILY PROTEIN"/>
    <property type="match status" value="1"/>
</dbReference>
<evidence type="ECO:0000256" key="1">
    <source>
        <dbReference type="ARBA" id="ARBA00004141"/>
    </source>
</evidence>
<comment type="caution">
    <text evidence="6">The sequence shown here is derived from an EMBL/GenBank/DDBJ whole genome shotgun (WGS) entry which is preliminary data.</text>
</comment>
<dbReference type="AlphaFoldDB" id="A0A8J8GI05"/>
<comment type="subcellular location">
    <subcellularLocation>
        <location evidence="1">Membrane</location>
        <topology evidence="1">Multi-pass membrane protein</topology>
    </subcellularLocation>
</comment>